<dbReference type="InterPro" id="IPR013022">
    <property type="entry name" value="Xyl_isomerase-like_TIM-brl"/>
</dbReference>
<reference evidence="2 3" key="1">
    <citation type="submission" date="2019-04" db="EMBL/GenBank/DDBJ databases">
        <title>Phreatobacter aquaticus sp. nov.</title>
        <authorList>
            <person name="Choi A."/>
        </authorList>
    </citation>
    <scope>NUCLEOTIDE SEQUENCE [LARGE SCALE GENOMIC DNA]</scope>
    <source>
        <strain evidence="2 3">KCTC 52518</strain>
    </source>
</reference>
<dbReference type="OrthoDB" id="6057486at2"/>
<dbReference type="Gene3D" id="3.20.20.150">
    <property type="entry name" value="Divalent-metal-dependent TIM barrel enzymes"/>
    <property type="match status" value="1"/>
</dbReference>
<dbReference type="Proteomes" id="UP000298781">
    <property type="component" value="Chromosome"/>
</dbReference>
<dbReference type="PANTHER" id="PTHR12110">
    <property type="entry name" value="HYDROXYPYRUVATE ISOMERASE"/>
    <property type="match status" value="1"/>
</dbReference>
<accession>A0A4D7AW18</accession>
<feature type="domain" description="Xylose isomerase-like TIM barrel" evidence="1">
    <location>
        <begin position="26"/>
        <end position="260"/>
    </location>
</feature>
<evidence type="ECO:0000313" key="2">
    <source>
        <dbReference type="EMBL" id="QCI65864.1"/>
    </source>
</evidence>
<dbReference type="AlphaFoldDB" id="A0A4D7AW18"/>
<dbReference type="SUPFAM" id="SSF51658">
    <property type="entry name" value="Xylose isomerase-like"/>
    <property type="match status" value="1"/>
</dbReference>
<dbReference type="EMBL" id="CP039690">
    <property type="protein sequence ID" value="QCI65864.1"/>
    <property type="molecule type" value="Genomic_DNA"/>
</dbReference>
<proteinExistence type="predicted"/>
<gene>
    <name evidence="2" type="ORF">E8M01_17585</name>
</gene>
<keyword evidence="2" id="KW-0413">Isomerase</keyword>
<dbReference type="KEGG" id="pstg:E8M01_17585"/>
<sequence length="306" mass="33627">MTEKTLGVGLSIDVKDPNFKDIGAAIDDARQLGVNFVELPLHKLDIVVGGRILRDRLADLKERITNRGVAYSLHGHLGINLMEDQHVIGLHKDVLKANLEIAQALGAVHLIIHSGFCRPQQGSAVELAYDRQREILAAFGAEAEAADVVVCVENIFTYDFGRHTALPSRLAAELALIDHPFIQATFDFSHGYQHCGQVGVDFVTEAKALTPFSKHLHLHDSFGRPKDFWTYSQTEDLAFGAGDLHLPMGWGSIPWDQIAAECSFPDGVVGDIELQYRYWSEARDTVETAKAFCARLGAAELAQAAE</sequence>
<name>A0A4D7AW18_9HYPH</name>
<evidence type="ECO:0000313" key="3">
    <source>
        <dbReference type="Proteomes" id="UP000298781"/>
    </source>
</evidence>
<keyword evidence="3" id="KW-1185">Reference proteome</keyword>
<dbReference type="GO" id="GO:0016853">
    <property type="term" value="F:isomerase activity"/>
    <property type="evidence" value="ECO:0007669"/>
    <property type="project" value="UniProtKB-KW"/>
</dbReference>
<protein>
    <submittedName>
        <fullName evidence="2">Sugar phosphate isomerase/epimerase</fullName>
    </submittedName>
</protein>
<dbReference type="InterPro" id="IPR050312">
    <property type="entry name" value="IolE/XylAMocC-like"/>
</dbReference>
<dbReference type="PANTHER" id="PTHR12110:SF53">
    <property type="entry name" value="BLR5974 PROTEIN"/>
    <property type="match status" value="1"/>
</dbReference>
<dbReference type="RefSeq" id="WP_136961310.1">
    <property type="nucleotide sequence ID" value="NZ_CP039690.1"/>
</dbReference>
<organism evidence="2 3">
    <name type="scientific">Phreatobacter stygius</name>
    <dbReference type="NCBI Taxonomy" id="1940610"/>
    <lineage>
        <taxon>Bacteria</taxon>
        <taxon>Pseudomonadati</taxon>
        <taxon>Pseudomonadota</taxon>
        <taxon>Alphaproteobacteria</taxon>
        <taxon>Hyphomicrobiales</taxon>
        <taxon>Phreatobacteraceae</taxon>
        <taxon>Phreatobacter</taxon>
    </lineage>
</organism>
<evidence type="ECO:0000259" key="1">
    <source>
        <dbReference type="Pfam" id="PF01261"/>
    </source>
</evidence>
<dbReference type="Pfam" id="PF01261">
    <property type="entry name" value="AP_endonuc_2"/>
    <property type="match status" value="1"/>
</dbReference>
<dbReference type="InterPro" id="IPR036237">
    <property type="entry name" value="Xyl_isomerase-like_sf"/>
</dbReference>